<evidence type="ECO:0000313" key="1">
    <source>
        <dbReference type="EMBL" id="JAD23996.1"/>
    </source>
</evidence>
<protein>
    <submittedName>
        <fullName evidence="1">Uncharacterized protein</fullName>
    </submittedName>
</protein>
<reference evidence="1" key="2">
    <citation type="journal article" date="2015" name="Data Brief">
        <title>Shoot transcriptome of the giant reed, Arundo donax.</title>
        <authorList>
            <person name="Barrero R.A."/>
            <person name="Guerrero F.D."/>
            <person name="Moolhuijzen P."/>
            <person name="Goolsby J.A."/>
            <person name="Tidwell J."/>
            <person name="Bellgard S.E."/>
            <person name="Bellgard M.I."/>
        </authorList>
    </citation>
    <scope>NUCLEOTIDE SEQUENCE</scope>
    <source>
        <tissue evidence="1">Shoot tissue taken approximately 20 cm above the soil surface</tissue>
    </source>
</reference>
<name>A0A0A8YD28_ARUDO</name>
<organism evidence="1">
    <name type="scientific">Arundo donax</name>
    <name type="common">Giant reed</name>
    <name type="synonym">Donax arundinaceus</name>
    <dbReference type="NCBI Taxonomy" id="35708"/>
    <lineage>
        <taxon>Eukaryota</taxon>
        <taxon>Viridiplantae</taxon>
        <taxon>Streptophyta</taxon>
        <taxon>Embryophyta</taxon>
        <taxon>Tracheophyta</taxon>
        <taxon>Spermatophyta</taxon>
        <taxon>Magnoliopsida</taxon>
        <taxon>Liliopsida</taxon>
        <taxon>Poales</taxon>
        <taxon>Poaceae</taxon>
        <taxon>PACMAD clade</taxon>
        <taxon>Arundinoideae</taxon>
        <taxon>Arundineae</taxon>
        <taxon>Arundo</taxon>
    </lineage>
</organism>
<dbReference type="EMBL" id="GBRH01273899">
    <property type="protein sequence ID" value="JAD23996.1"/>
    <property type="molecule type" value="Transcribed_RNA"/>
</dbReference>
<reference evidence="1" key="1">
    <citation type="submission" date="2014-09" db="EMBL/GenBank/DDBJ databases">
        <authorList>
            <person name="Magalhaes I.L.F."/>
            <person name="Oliveira U."/>
            <person name="Santos F.R."/>
            <person name="Vidigal T.H.D.A."/>
            <person name="Brescovit A.D."/>
            <person name="Santos A.J."/>
        </authorList>
    </citation>
    <scope>NUCLEOTIDE SEQUENCE</scope>
    <source>
        <tissue evidence="1">Shoot tissue taken approximately 20 cm above the soil surface</tissue>
    </source>
</reference>
<proteinExistence type="predicted"/>
<dbReference type="AlphaFoldDB" id="A0A0A8YD28"/>
<sequence length="69" mass="8150">MCERKPWQKFLKDFSTIMKDYATYIVVLLCQFRPSNMMGSHFCFLCITCPHKQSSDLSKLSIEVTNDRH</sequence>
<accession>A0A0A8YD28</accession>